<reference evidence="2" key="1">
    <citation type="journal article" date="2024" name="Proc. Natl. Acad. Sci. U.S.A.">
        <title>Extraordinary preservation of gene collinearity over three hundred million years revealed in homosporous lycophytes.</title>
        <authorList>
            <person name="Li C."/>
            <person name="Wickell D."/>
            <person name="Kuo L.Y."/>
            <person name="Chen X."/>
            <person name="Nie B."/>
            <person name="Liao X."/>
            <person name="Peng D."/>
            <person name="Ji J."/>
            <person name="Jenkins J."/>
            <person name="Williams M."/>
            <person name="Shu S."/>
            <person name="Plott C."/>
            <person name="Barry K."/>
            <person name="Rajasekar S."/>
            <person name="Grimwood J."/>
            <person name="Han X."/>
            <person name="Sun S."/>
            <person name="Hou Z."/>
            <person name="He W."/>
            <person name="Dai G."/>
            <person name="Sun C."/>
            <person name="Schmutz J."/>
            <person name="Leebens-Mack J.H."/>
            <person name="Li F.W."/>
            <person name="Wang L."/>
        </authorList>
    </citation>
    <scope>NUCLEOTIDE SEQUENCE [LARGE SCALE GENOMIC DNA]</scope>
    <source>
        <strain evidence="2">cv. PW_Plant_1</strain>
    </source>
</reference>
<accession>A0ACC2ER85</accession>
<dbReference type="Proteomes" id="UP001162992">
    <property type="component" value="Chromosome 1"/>
</dbReference>
<proteinExistence type="predicted"/>
<protein>
    <submittedName>
        <fullName evidence="1">Uncharacterized protein</fullName>
    </submittedName>
</protein>
<dbReference type="EMBL" id="CM055092">
    <property type="protein sequence ID" value="KAJ7568983.1"/>
    <property type="molecule type" value="Genomic_DNA"/>
</dbReference>
<keyword evidence="2" id="KW-1185">Reference proteome</keyword>
<evidence type="ECO:0000313" key="2">
    <source>
        <dbReference type="Proteomes" id="UP001162992"/>
    </source>
</evidence>
<name>A0ACC2ER85_DIPCM</name>
<gene>
    <name evidence="1" type="ORF">O6H91_01G055900</name>
</gene>
<evidence type="ECO:0000313" key="1">
    <source>
        <dbReference type="EMBL" id="KAJ7568983.1"/>
    </source>
</evidence>
<comment type="caution">
    <text evidence="1">The sequence shown here is derived from an EMBL/GenBank/DDBJ whole genome shotgun (WGS) entry which is preliminary data.</text>
</comment>
<sequence length="271" mass="30018">MAKTRKRKPLEPKDLNIIASKTNTSTYVVIEDDEEDVSVKKEQQLEQAKRVFEAIDREVEARSAAIRAICESQISAVVLQLEMQESKFSDEMLDMPLSKFLSMYCPNTEALKREDGVIELRKKVGVASKAHKDRARLNNLLPTPGNILSSTSVKEMLLKRVETHLAGENANQGEALNTFSFKSEKSHGKRAGLESPSLQTPGMDWSSGRKAMMTPKTVRLPKPGEALLSLNGSPLGVYGDDGILSVSEVQPTHAKRKLRSSMKIHTPSVFL</sequence>
<organism evidence="1 2">
    <name type="scientific">Diphasiastrum complanatum</name>
    <name type="common">Issler's clubmoss</name>
    <name type="synonym">Lycopodium complanatum</name>
    <dbReference type="NCBI Taxonomy" id="34168"/>
    <lineage>
        <taxon>Eukaryota</taxon>
        <taxon>Viridiplantae</taxon>
        <taxon>Streptophyta</taxon>
        <taxon>Embryophyta</taxon>
        <taxon>Tracheophyta</taxon>
        <taxon>Lycopodiopsida</taxon>
        <taxon>Lycopodiales</taxon>
        <taxon>Lycopodiaceae</taxon>
        <taxon>Lycopodioideae</taxon>
        <taxon>Diphasiastrum</taxon>
    </lineage>
</organism>